<reference evidence="1" key="1">
    <citation type="submission" date="2024-06" db="EMBL/GenBank/DDBJ databases">
        <authorList>
            <person name="Coelho C."/>
            <person name="Bento M."/>
            <person name="Garcia E."/>
            <person name="Camelo A."/>
            <person name="Brandao I."/>
            <person name="Espirito Santo C."/>
            <person name="Trovao J."/>
            <person name="Verissimo A."/>
            <person name="Costa J."/>
            <person name="Tiago I."/>
        </authorList>
    </citation>
    <scope>NUCLEOTIDE SEQUENCE</scope>
    <source>
        <strain evidence="1">KWT182</strain>
    </source>
</reference>
<proteinExistence type="predicted"/>
<organism evidence="1">
    <name type="scientific">Acerihabitans sp. KWT182</name>
    <dbReference type="NCBI Taxonomy" id="3157919"/>
    <lineage>
        <taxon>Bacteria</taxon>
        <taxon>Pseudomonadati</taxon>
        <taxon>Pseudomonadota</taxon>
        <taxon>Gammaproteobacteria</taxon>
        <taxon>Enterobacterales</taxon>
        <taxon>Pectobacteriaceae</taxon>
        <taxon>Acerihabitans</taxon>
    </lineage>
</organism>
<protein>
    <submittedName>
        <fullName evidence="1">Uncharacterized protein</fullName>
    </submittedName>
</protein>
<gene>
    <name evidence="1" type="ORF">ABK905_26120</name>
</gene>
<name>A0AAU7QAM1_9GAMM</name>
<evidence type="ECO:0000313" key="1">
    <source>
        <dbReference type="EMBL" id="XBS69732.1"/>
    </source>
</evidence>
<accession>A0AAU7QAM1</accession>
<dbReference type="EMBL" id="CP157947">
    <property type="protein sequence ID" value="XBS69732.1"/>
    <property type="molecule type" value="Genomic_DNA"/>
</dbReference>
<sequence>MPAFWVYMIPCTRDSILLSVNGDDNSQQFTNLKKVSNSPNEYHENTYVKDIGVSSFASFSSAPVMASKLPPRGFKHIFIDFCLNEFFSQSKDGSEKTFIRYSESTDFWIQYTIQLYACSHYIVSHYINVCAMQQQASAKSFKKHMRALRRLIVSNSFDQTSKFLYTLDRNGYHYSSLKKLLDKIDKAIIDVFDHKNGPSDKLINMLLSNHSVVAVKNQSERIVINHSYDVAIKKCKKRKH</sequence>
<dbReference type="AlphaFoldDB" id="A0AAU7QAM1"/>